<dbReference type="EMBL" id="PEVC01000036">
    <property type="protein sequence ID" value="PIV00984.1"/>
    <property type="molecule type" value="Genomic_DNA"/>
</dbReference>
<dbReference type="InterPro" id="IPR029060">
    <property type="entry name" value="PIN-like_dom_sf"/>
</dbReference>
<sequence length="142" mass="15990">MAKIKKLIIDSSVGVKWLNGQDEKYLDQADKILQDCEKMKVALYAPELAKYEIGNAIRYKGLDESFAKICLSTLYSLPITFVSLEEKDALETLVIAQKENITYYDAVFVNLAEKIGGILVTDNPKHQSKIKGIKVVSLKNYQ</sequence>
<dbReference type="Pfam" id="PF01850">
    <property type="entry name" value="PIN"/>
    <property type="match status" value="1"/>
</dbReference>
<dbReference type="CDD" id="cd09873">
    <property type="entry name" value="PIN_Pae0151-like"/>
    <property type="match status" value="1"/>
</dbReference>
<evidence type="ECO:0000313" key="4">
    <source>
        <dbReference type="Proteomes" id="UP000229631"/>
    </source>
</evidence>
<dbReference type="SUPFAM" id="SSF88723">
    <property type="entry name" value="PIN domain-like"/>
    <property type="match status" value="1"/>
</dbReference>
<keyword evidence="1" id="KW-0460">Magnesium</keyword>
<dbReference type="InterPro" id="IPR002716">
    <property type="entry name" value="PIN_dom"/>
</dbReference>
<dbReference type="Gene3D" id="3.40.50.1010">
    <property type="entry name" value="5'-nuclease"/>
    <property type="match status" value="1"/>
</dbReference>
<name>A0A2M7BD02_9BACT</name>
<dbReference type="InterPro" id="IPR051619">
    <property type="entry name" value="TypeII_TA_RNase_PINc/VapC"/>
</dbReference>
<proteinExistence type="predicted"/>
<reference evidence="4" key="1">
    <citation type="submission" date="2017-09" db="EMBL/GenBank/DDBJ databases">
        <title>Depth-based differentiation of microbial function through sediment-hosted aquifers and enrichment of novel symbionts in the deep terrestrial subsurface.</title>
        <authorList>
            <person name="Probst A.J."/>
            <person name="Ladd B."/>
            <person name="Jarett J.K."/>
            <person name="Geller-Mcgrath D.E."/>
            <person name="Sieber C.M.K."/>
            <person name="Emerson J.B."/>
            <person name="Anantharaman K."/>
            <person name="Thomas B.C."/>
            <person name="Malmstrom R."/>
            <person name="Stieglmeier M."/>
            <person name="Klingl A."/>
            <person name="Woyke T."/>
            <person name="Ryan C.M."/>
            <person name="Banfield J.F."/>
        </authorList>
    </citation>
    <scope>NUCLEOTIDE SEQUENCE [LARGE SCALE GENOMIC DNA]</scope>
</reference>
<dbReference type="PANTHER" id="PTHR35901">
    <property type="entry name" value="RIBONUCLEASE VAPC3"/>
    <property type="match status" value="1"/>
</dbReference>
<dbReference type="PANTHER" id="PTHR35901:SF1">
    <property type="entry name" value="EXONUCLEASE VAPC9"/>
    <property type="match status" value="1"/>
</dbReference>
<organism evidence="3 4">
    <name type="scientific">Candidatus Shapirobacteria bacterium CG03_land_8_20_14_0_80_39_12</name>
    <dbReference type="NCBI Taxonomy" id="1974879"/>
    <lineage>
        <taxon>Bacteria</taxon>
        <taxon>Candidatus Shapironibacteriota</taxon>
    </lineage>
</organism>
<evidence type="ECO:0000259" key="2">
    <source>
        <dbReference type="Pfam" id="PF01850"/>
    </source>
</evidence>
<comment type="caution">
    <text evidence="3">The sequence shown here is derived from an EMBL/GenBank/DDBJ whole genome shotgun (WGS) entry which is preliminary data.</text>
</comment>
<dbReference type="Proteomes" id="UP000229631">
    <property type="component" value="Unassembled WGS sequence"/>
</dbReference>
<evidence type="ECO:0000313" key="3">
    <source>
        <dbReference type="EMBL" id="PIV00984.1"/>
    </source>
</evidence>
<protein>
    <recommendedName>
        <fullName evidence="2">PIN domain-containing protein</fullName>
    </recommendedName>
</protein>
<feature type="domain" description="PIN" evidence="2">
    <location>
        <begin position="8"/>
        <end position="125"/>
    </location>
</feature>
<accession>A0A2M7BD02</accession>
<dbReference type="InterPro" id="IPR044153">
    <property type="entry name" value="PIN_Pae0151-like"/>
</dbReference>
<dbReference type="AlphaFoldDB" id="A0A2M7BD02"/>
<evidence type="ECO:0000256" key="1">
    <source>
        <dbReference type="ARBA" id="ARBA00022842"/>
    </source>
</evidence>
<gene>
    <name evidence="3" type="ORF">COS54_01825</name>
</gene>